<evidence type="ECO:0000256" key="1">
    <source>
        <dbReference type="PROSITE-ProRule" id="PRU00047"/>
    </source>
</evidence>
<dbReference type="Pfam" id="PF14392">
    <property type="entry name" value="zf-CCHC_4"/>
    <property type="match status" value="1"/>
</dbReference>
<dbReference type="InterPro" id="IPR040256">
    <property type="entry name" value="At4g02000-like"/>
</dbReference>
<gene>
    <name evidence="3" type="ORF">FSB_LOCUS5925</name>
</gene>
<organism evidence="3">
    <name type="scientific">Fagus sylvatica</name>
    <name type="common">Beechnut</name>
    <dbReference type="NCBI Taxonomy" id="28930"/>
    <lineage>
        <taxon>Eukaryota</taxon>
        <taxon>Viridiplantae</taxon>
        <taxon>Streptophyta</taxon>
        <taxon>Embryophyta</taxon>
        <taxon>Tracheophyta</taxon>
        <taxon>Spermatophyta</taxon>
        <taxon>Magnoliopsida</taxon>
        <taxon>eudicotyledons</taxon>
        <taxon>Gunneridae</taxon>
        <taxon>Pentapetalae</taxon>
        <taxon>rosids</taxon>
        <taxon>fabids</taxon>
        <taxon>Fagales</taxon>
        <taxon>Fagaceae</taxon>
        <taxon>Fagus</taxon>
    </lineage>
</organism>
<dbReference type="GO" id="GO:0003676">
    <property type="term" value="F:nucleic acid binding"/>
    <property type="evidence" value="ECO:0007669"/>
    <property type="project" value="InterPro"/>
</dbReference>
<feature type="domain" description="CCHC-type" evidence="2">
    <location>
        <begin position="138"/>
        <end position="151"/>
    </location>
</feature>
<sequence>MEEVPEQISVENLVSRTKRLGWQGNKVRLEVDTDKEDEAKLLLIVRVADRNIFIFEFKHEVDLRRAWDRRPWSIKGEHLILKKFNASLSLNEGSRFVRVRVEVDVNCPLSTGFPLDRDEDNLPTLWIPFKYEKLGNFCYGCGKLGHEQRDCSDNEVQIQLREGVDFGLFGKWLRADNNEFQPGLNSNGLLEANLFECNLGGRDFLFLESSQGAIQEKIDQVKDDKEKQCQKAVAAAVNTWNETVQEEKLERTDFVEAGTRNDEDL</sequence>
<dbReference type="SUPFAM" id="SSF57756">
    <property type="entry name" value="Retrovirus zinc finger-like domains"/>
    <property type="match status" value="1"/>
</dbReference>
<keyword evidence="1" id="KW-0479">Metal-binding</keyword>
<dbReference type="InterPro" id="IPR025836">
    <property type="entry name" value="Zn_knuckle_CX2CX4HX4C"/>
</dbReference>
<evidence type="ECO:0000259" key="2">
    <source>
        <dbReference type="PROSITE" id="PS50158"/>
    </source>
</evidence>
<dbReference type="PANTHER" id="PTHR31286:SF178">
    <property type="entry name" value="DUF4283 DOMAIN-CONTAINING PROTEIN"/>
    <property type="match status" value="1"/>
</dbReference>
<dbReference type="InterPro" id="IPR036875">
    <property type="entry name" value="Znf_CCHC_sf"/>
</dbReference>
<proteinExistence type="predicted"/>
<dbReference type="InterPro" id="IPR001878">
    <property type="entry name" value="Znf_CCHC"/>
</dbReference>
<protein>
    <recommendedName>
        <fullName evidence="2">CCHC-type domain-containing protein</fullName>
    </recommendedName>
</protein>
<dbReference type="EMBL" id="OIVN01000308">
    <property type="protein sequence ID" value="SPC78043.1"/>
    <property type="molecule type" value="Genomic_DNA"/>
</dbReference>
<dbReference type="AlphaFoldDB" id="A0A2N9ETC0"/>
<accession>A0A2N9ETC0</accession>
<name>A0A2N9ETC0_FAGSY</name>
<keyword evidence="1" id="KW-0863">Zinc-finger</keyword>
<reference evidence="3" key="1">
    <citation type="submission" date="2018-02" db="EMBL/GenBank/DDBJ databases">
        <authorList>
            <person name="Cohen D.B."/>
            <person name="Kent A.D."/>
        </authorList>
    </citation>
    <scope>NUCLEOTIDE SEQUENCE</scope>
</reference>
<dbReference type="PANTHER" id="PTHR31286">
    <property type="entry name" value="GLYCINE-RICH CELL WALL STRUCTURAL PROTEIN 1.8-LIKE"/>
    <property type="match status" value="1"/>
</dbReference>
<dbReference type="PROSITE" id="PS50158">
    <property type="entry name" value="ZF_CCHC"/>
    <property type="match status" value="1"/>
</dbReference>
<evidence type="ECO:0000313" key="3">
    <source>
        <dbReference type="EMBL" id="SPC78043.1"/>
    </source>
</evidence>
<dbReference type="GO" id="GO:0008270">
    <property type="term" value="F:zinc ion binding"/>
    <property type="evidence" value="ECO:0007669"/>
    <property type="project" value="UniProtKB-KW"/>
</dbReference>
<keyword evidence="1" id="KW-0862">Zinc</keyword>